<dbReference type="InterPro" id="IPR036397">
    <property type="entry name" value="RNaseH_sf"/>
</dbReference>
<gene>
    <name evidence="3" type="ORF">AVEN_249193_1</name>
    <name evidence="2" type="ORF">AVEN_99534_1</name>
</gene>
<proteinExistence type="predicted"/>
<sequence length="157" mass="17494">MASANECRYAHAQNGSRSTAAAEFQNEITSCPLSQFSTTVFTSLSEENHVPDKCSSYFGKRNRSLSHREAIRRKRPGMLCDGVILLHDNTHTARKTQELPRKFKWEVWSHQPPYSPDSAPNLGSKHLSATRFSSNSDAKTAAENWLNGQDVISSEPG</sequence>
<organism evidence="3 4">
    <name type="scientific">Araneus ventricosus</name>
    <name type="common">Orbweaver spider</name>
    <name type="synonym">Epeira ventricosa</name>
    <dbReference type="NCBI Taxonomy" id="182803"/>
    <lineage>
        <taxon>Eukaryota</taxon>
        <taxon>Metazoa</taxon>
        <taxon>Ecdysozoa</taxon>
        <taxon>Arthropoda</taxon>
        <taxon>Chelicerata</taxon>
        <taxon>Arachnida</taxon>
        <taxon>Araneae</taxon>
        <taxon>Araneomorphae</taxon>
        <taxon>Entelegynae</taxon>
        <taxon>Araneoidea</taxon>
        <taxon>Araneidae</taxon>
        <taxon>Araneus</taxon>
    </lineage>
</organism>
<keyword evidence="4" id="KW-1185">Reference proteome</keyword>
<reference evidence="3 4" key="1">
    <citation type="journal article" date="2019" name="Sci. Rep.">
        <title>Orb-weaving spider Araneus ventricosus genome elucidates the spidroin gene catalogue.</title>
        <authorList>
            <person name="Kono N."/>
            <person name="Nakamura H."/>
            <person name="Ohtoshi R."/>
            <person name="Moran D.A.P."/>
            <person name="Shinohara A."/>
            <person name="Yoshida Y."/>
            <person name="Fujiwara M."/>
            <person name="Mori M."/>
            <person name="Tomita M."/>
            <person name="Arakawa K."/>
        </authorList>
    </citation>
    <scope>NUCLEOTIDE SEQUENCE [LARGE SCALE GENOMIC DNA]</scope>
</reference>
<feature type="region of interest" description="Disordered" evidence="1">
    <location>
        <begin position="114"/>
        <end position="139"/>
    </location>
</feature>
<dbReference type="AlphaFoldDB" id="A0A4Y2PCX9"/>
<evidence type="ECO:0000313" key="2">
    <source>
        <dbReference type="EMBL" id="GBN48316.1"/>
    </source>
</evidence>
<evidence type="ECO:0000313" key="4">
    <source>
        <dbReference type="Proteomes" id="UP000499080"/>
    </source>
</evidence>
<evidence type="ECO:0008006" key="5">
    <source>
        <dbReference type="Google" id="ProtNLM"/>
    </source>
</evidence>
<dbReference type="Gene3D" id="3.30.420.10">
    <property type="entry name" value="Ribonuclease H-like superfamily/Ribonuclease H"/>
    <property type="match status" value="1"/>
</dbReference>
<dbReference type="GO" id="GO:0003676">
    <property type="term" value="F:nucleic acid binding"/>
    <property type="evidence" value="ECO:0007669"/>
    <property type="project" value="InterPro"/>
</dbReference>
<dbReference type="EMBL" id="BGPR01132112">
    <property type="protein sequence ID" value="GBN48316.1"/>
    <property type="molecule type" value="Genomic_DNA"/>
</dbReference>
<evidence type="ECO:0000256" key="1">
    <source>
        <dbReference type="SAM" id="MobiDB-lite"/>
    </source>
</evidence>
<accession>A0A4Y2PCX9</accession>
<name>A0A4Y2PCX9_ARAVE</name>
<protein>
    <recommendedName>
        <fullName evidence="5">Tc1-like transposase DDE domain-containing protein</fullName>
    </recommendedName>
</protein>
<dbReference type="Proteomes" id="UP000499080">
    <property type="component" value="Unassembled WGS sequence"/>
</dbReference>
<dbReference type="OrthoDB" id="6431520at2759"/>
<dbReference type="EMBL" id="BGPR01132115">
    <property type="protein sequence ID" value="GBN48330.1"/>
    <property type="molecule type" value="Genomic_DNA"/>
</dbReference>
<evidence type="ECO:0000313" key="3">
    <source>
        <dbReference type="EMBL" id="GBN48330.1"/>
    </source>
</evidence>
<comment type="caution">
    <text evidence="3">The sequence shown here is derived from an EMBL/GenBank/DDBJ whole genome shotgun (WGS) entry which is preliminary data.</text>
</comment>